<keyword evidence="4" id="KW-1185">Reference proteome</keyword>
<dbReference type="Proteomes" id="UP001595998">
    <property type="component" value="Unassembled WGS sequence"/>
</dbReference>
<evidence type="ECO:0000313" key="3">
    <source>
        <dbReference type="EMBL" id="MFC4427358.1"/>
    </source>
</evidence>
<evidence type="ECO:0000256" key="1">
    <source>
        <dbReference type="SAM" id="MobiDB-lite"/>
    </source>
</evidence>
<dbReference type="RefSeq" id="WP_380040762.1">
    <property type="nucleotide sequence ID" value="NZ_JBHSEH010000021.1"/>
</dbReference>
<evidence type="ECO:0000259" key="2">
    <source>
        <dbReference type="Pfam" id="PF01609"/>
    </source>
</evidence>
<feature type="region of interest" description="Disordered" evidence="1">
    <location>
        <begin position="1"/>
        <end position="21"/>
    </location>
</feature>
<dbReference type="Pfam" id="PF01609">
    <property type="entry name" value="DDE_Tnp_1"/>
    <property type="match status" value="1"/>
</dbReference>
<organism evidence="3 4">
    <name type="scientific">Deinococcus navajonensis</name>
    <dbReference type="NCBI Taxonomy" id="309884"/>
    <lineage>
        <taxon>Bacteria</taxon>
        <taxon>Thermotogati</taxon>
        <taxon>Deinococcota</taxon>
        <taxon>Deinococci</taxon>
        <taxon>Deinococcales</taxon>
        <taxon>Deinococcaceae</taxon>
        <taxon>Deinococcus</taxon>
    </lineage>
</organism>
<dbReference type="InterPro" id="IPR002559">
    <property type="entry name" value="Transposase_11"/>
</dbReference>
<feature type="region of interest" description="Disordered" evidence="1">
    <location>
        <begin position="44"/>
        <end position="68"/>
    </location>
</feature>
<dbReference type="EMBL" id="JBHSEH010000021">
    <property type="protein sequence ID" value="MFC4427358.1"/>
    <property type="molecule type" value="Genomic_DNA"/>
</dbReference>
<comment type="caution">
    <text evidence="3">The sequence shown here is derived from an EMBL/GenBank/DDBJ whole genome shotgun (WGS) entry which is preliminary data.</text>
</comment>
<evidence type="ECO:0000313" key="4">
    <source>
        <dbReference type="Proteomes" id="UP001595998"/>
    </source>
</evidence>
<gene>
    <name evidence="3" type="ORF">ACFOZ9_14165</name>
</gene>
<feature type="domain" description="Transposase IS4-like" evidence="2">
    <location>
        <begin position="5"/>
        <end position="44"/>
    </location>
</feature>
<protein>
    <submittedName>
        <fullName evidence="3">Transposase</fullName>
    </submittedName>
</protein>
<sequence length="68" mass="7172">MTTTEAGGPSGDDGGKKVKGRKRHLLVDTLGLVMAIKVHEADIQGRRRRGLAPARSAECLSPHAARLG</sequence>
<accession>A0ABV8XRG4</accession>
<reference evidence="4" key="1">
    <citation type="journal article" date="2019" name="Int. J. Syst. Evol. Microbiol.">
        <title>The Global Catalogue of Microorganisms (GCM) 10K type strain sequencing project: providing services to taxonomists for standard genome sequencing and annotation.</title>
        <authorList>
            <consortium name="The Broad Institute Genomics Platform"/>
            <consortium name="The Broad Institute Genome Sequencing Center for Infectious Disease"/>
            <person name="Wu L."/>
            <person name="Ma J."/>
        </authorList>
    </citation>
    <scope>NUCLEOTIDE SEQUENCE [LARGE SCALE GENOMIC DNA]</scope>
    <source>
        <strain evidence="4">CCUG 56029</strain>
    </source>
</reference>
<name>A0ABV8XRG4_9DEIO</name>
<proteinExistence type="predicted"/>